<dbReference type="AlphaFoldDB" id="F9WL99"/>
<dbReference type="GO" id="GO:0008270">
    <property type="term" value="F:zinc ion binding"/>
    <property type="evidence" value="ECO:0007669"/>
    <property type="project" value="UniProtKB-KW"/>
</dbReference>
<feature type="domain" description="Arf-GAP" evidence="7">
    <location>
        <begin position="13"/>
        <end position="96"/>
    </location>
</feature>
<accession>F9WL99</accession>
<dbReference type="GO" id="GO:0005096">
    <property type="term" value="F:GTPase activator activity"/>
    <property type="evidence" value="ECO:0007669"/>
    <property type="project" value="UniProtKB-KW"/>
</dbReference>
<dbReference type="InterPro" id="IPR037278">
    <property type="entry name" value="ARFGAP/RecO"/>
</dbReference>
<dbReference type="VEuPathDB" id="TriTrypDB:TvY486_0009630"/>
<dbReference type="SUPFAM" id="SSF57863">
    <property type="entry name" value="ArfGap/RecO-like zinc finger"/>
    <property type="match status" value="1"/>
</dbReference>
<gene>
    <name evidence="8" type="ORF">TvY486_0009630</name>
</gene>
<keyword evidence="9" id="KW-1185">Reference proteome</keyword>
<feature type="region of interest" description="Disordered" evidence="6">
    <location>
        <begin position="131"/>
        <end position="164"/>
    </location>
</feature>
<dbReference type="Pfam" id="PF01412">
    <property type="entry name" value="ArfGap"/>
    <property type="match status" value="1"/>
</dbReference>
<keyword evidence="4" id="KW-0862">Zinc</keyword>
<dbReference type="PANTHER" id="PTHR45686">
    <property type="entry name" value="ADP-RIBOSYLATION FACTOR GTPASE ACTIVATING PROTEIN 3, ISOFORM H-RELATED"/>
    <property type="match status" value="1"/>
</dbReference>
<dbReference type="PROSITE" id="PS50115">
    <property type="entry name" value="ARFGAP"/>
    <property type="match status" value="1"/>
</dbReference>
<proteinExistence type="predicted"/>
<dbReference type="PANTHER" id="PTHR45686:SF24">
    <property type="entry name" value="FACTOR GTPASE ACTIVATING PROTEIN, PUTATIVE-RELATED"/>
    <property type="match status" value="1"/>
</dbReference>
<dbReference type="GO" id="GO:0000139">
    <property type="term" value="C:Golgi membrane"/>
    <property type="evidence" value="ECO:0007669"/>
    <property type="project" value="GOC"/>
</dbReference>
<feature type="region of interest" description="Disordered" evidence="6">
    <location>
        <begin position="248"/>
        <end position="275"/>
    </location>
</feature>
<evidence type="ECO:0000256" key="3">
    <source>
        <dbReference type="ARBA" id="ARBA00022771"/>
    </source>
</evidence>
<dbReference type="Gene3D" id="1.10.220.150">
    <property type="entry name" value="Arf GTPase activating protein"/>
    <property type="match status" value="1"/>
</dbReference>
<protein>
    <submittedName>
        <fullName evidence="8">ADP-ribosylation factor GTPase activating protein, putative</fullName>
    </submittedName>
</protein>
<dbReference type="InterPro" id="IPR001164">
    <property type="entry name" value="ArfGAP_dom"/>
</dbReference>
<dbReference type="SMART" id="SM00105">
    <property type="entry name" value="ArfGap"/>
    <property type="match status" value="1"/>
</dbReference>
<name>F9WL99_TRYVY</name>
<dbReference type="InterPro" id="IPR038508">
    <property type="entry name" value="ArfGAP_dom_sf"/>
</dbReference>
<dbReference type="PRINTS" id="PR00405">
    <property type="entry name" value="REVINTRACTNG"/>
</dbReference>
<dbReference type="CDD" id="cd08831">
    <property type="entry name" value="ArfGap_ArfGap2_3_like"/>
    <property type="match status" value="1"/>
</dbReference>
<evidence type="ECO:0000256" key="1">
    <source>
        <dbReference type="ARBA" id="ARBA00022468"/>
    </source>
</evidence>
<evidence type="ECO:0000313" key="8">
    <source>
        <dbReference type="EMBL" id="CCD18287.1"/>
    </source>
</evidence>
<dbReference type="OMA" id="ASDALWH"/>
<keyword evidence="2" id="KW-0479">Metal-binding</keyword>
<evidence type="ECO:0000313" key="9">
    <source>
        <dbReference type="Proteomes" id="UP000009027"/>
    </source>
</evidence>
<reference evidence="8 9" key="1">
    <citation type="journal article" date="2012" name="Proc. Natl. Acad. Sci. U.S.A.">
        <title>Antigenic diversity is generated by distinct evolutionary mechanisms in African trypanosome species.</title>
        <authorList>
            <person name="Jackson A.P."/>
            <person name="Berry A."/>
            <person name="Aslett M."/>
            <person name="Allison H.C."/>
            <person name="Burton P."/>
            <person name="Vavrova-Anderson J."/>
            <person name="Brown R."/>
            <person name="Browne H."/>
            <person name="Corton N."/>
            <person name="Hauser H."/>
            <person name="Gamble J."/>
            <person name="Gilderthorp R."/>
            <person name="Marcello L."/>
            <person name="McQuillan J."/>
            <person name="Otto T.D."/>
            <person name="Quail M.A."/>
            <person name="Sanders M.J."/>
            <person name="van Tonder A."/>
            <person name="Ginger M.L."/>
            <person name="Field M.C."/>
            <person name="Barry J.D."/>
            <person name="Hertz-Fowler C."/>
            <person name="Berriman M."/>
        </authorList>
    </citation>
    <scope>NUCLEOTIDE SEQUENCE</scope>
    <source>
        <strain evidence="8 9">Y486</strain>
    </source>
</reference>
<dbReference type="EMBL" id="CAEX01000785">
    <property type="protein sequence ID" value="CCD18287.1"/>
    <property type="molecule type" value="Genomic_DNA"/>
</dbReference>
<dbReference type="Proteomes" id="UP000009027">
    <property type="component" value="Unassembled WGS sequence"/>
</dbReference>
<evidence type="ECO:0000256" key="6">
    <source>
        <dbReference type="SAM" id="MobiDB-lite"/>
    </source>
</evidence>
<evidence type="ECO:0000256" key="2">
    <source>
        <dbReference type="ARBA" id="ARBA00022723"/>
    </source>
</evidence>
<feature type="compositionally biased region" description="Basic and acidic residues" evidence="6">
    <location>
        <begin position="144"/>
        <end position="153"/>
    </location>
</feature>
<evidence type="ECO:0000259" key="7">
    <source>
        <dbReference type="PROSITE" id="PS50115"/>
    </source>
</evidence>
<keyword evidence="3 5" id="KW-0863">Zinc-finger</keyword>
<evidence type="ECO:0000256" key="4">
    <source>
        <dbReference type="ARBA" id="ARBA00022833"/>
    </source>
</evidence>
<organism evidence="8 9">
    <name type="scientific">Trypanosoma vivax (strain Y486)</name>
    <dbReference type="NCBI Taxonomy" id="1055687"/>
    <lineage>
        <taxon>Eukaryota</taxon>
        <taxon>Discoba</taxon>
        <taxon>Euglenozoa</taxon>
        <taxon>Kinetoplastea</taxon>
        <taxon>Metakinetoplastina</taxon>
        <taxon>Trypanosomatida</taxon>
        <taxon>Trypanosomatidae</taxon>
        <taxon>Trypanosoma</taxon>
        <taxon>Duttonella</taxon>
    </lineage>
</organism>
<dbReference type="GO" id="GO:0048205">
    <property type="term" value="P:COPI coating of Golgi vesicle"/>
    <property type="evidence" value="ECO:0007669"/>
    <property type="project" value="TreeGrafter"/>
</dbReference>
<keyword evidence="1" id="KW-0343">GTPase activation</keyword>
<evidence type="ECO:0000256" key="5">
    <source>
        <dbReference type="PROSITE-ProRule" id="PRU00288"/>
    </source>
</evidence>
<sequence>MGPTLPKDPEEAKALVRTLRQRPENMVCFDCPQKNPSWCSVTYGIFLCLDCCGRHRGMGVHVSFMRSADLDSWKPEEGLRMAVGGNAAAQQFFKKHGCGDPQVHYGSSAAQMYRRHLDRLVAECVGVSTAEPHVEDASSAQPDAPHEQQKEQGCEGSATQRTAVTLQPVTGKRLGTTKKKGFGGAQKVDGVRETTGPVPEFLMRDDPSPVSTLNAGGGSMDTDTEFQSRGASGCFRGTGNTHNMSGAQGGCTRSGPDFSGLGSEPYQPEVSSDGDRLNTSIQETLWQVAEAWDSLKEKAGRSSERWGSKVKRFLDDL</sequence>